<dbReference type="RefSeq" id="WP_052738617.1">
    <property type="nucleotide sequence ID" value="NZ_NBAQ01000014.1"/>
</dbReference>
<dbReference type="EMBL" id="NBAQ01000014">
    <property type="protein sequence ID" value="POQ01653.1"/>
    <property type="molecule type" value="Genomic_DNA"/>
</dbReference>
<evidence type="ECO:0000313" key="2">
    <source>
        <dbReference type="Proteomes" id="UP000237295"/>
    </source>
</evidence>
<gene>
    <name evidence="1" type="ORF">CXB42_21050</name>
</gene>
<dbReference type="Proteomes" id="UP000237295">
    <property type="component" value="Unassembled WGS sequence"/>
</dbReference>
<sequence>MSLFDRLFAFRQNEVRSPFEDFLTELLAEWLRQVTRSGRIAEVLKGLFKLKQSQLGDHANLNDLVWETQHVIGPGHRATGKRPDLIGRGPDFFLIIENKVAAGFTQHKDTLGAADQLSLYESYRHDRTESFGGLVLITHSTLPPSEWNHETIYWRSVERYLRAFANDCPTLEYTALDYITRQLASFLGENAMSGTRIALEDITAYPAYQRLIAGLFGLGRIADNRLKVSLHKVELQQLKAPHGAGIGYFAAPEFFGSALSNGGNKMHNAYLTLWSGIVAGEIYDYVKPATAGIPDLSVGIGAWCIEPITEEDISFLNELLGRLNRHSAIPWDLDVYQRIGNGPVILMSARRSLIDVHVQAVDGDLDDIAGEFFLLHCSALLQELSTTLPESDLTVDQLLFDLTSA</sequence>
<dbReference type="AlphaFoldDB" id="A0AAE5VSL2"/>
<accession>A0AAE5VSL2</accession>
<proteinExistence type="predicted"/>
<reference evidence="1 2" key="1">
    <citation type="submission" date="2017-03" db="EMBL/GenBank/DDBJ databases">
        <authorList>
            <person name="Hulin M.T."/>
        </authorList>
    </citation>
    <scope>NUCLEOTIDE SEQUENCE [LARGE SCALE GENOMIC DNA]</scope>
    <source>
        <strain evidence="1 2">5264</strain>
    </source>
</reference>
<comment type="caution">
    <text evidence="1">The sequence shown here is derived from an EMBL/GenBank/DDBJ whole genome shotgun (WGS) entry which is preliminary data.</text>
</comment>
<name>A0AAE5VSL2_PSESY</name>
<evidence type="ECO:0000313" key="1">
    <source>
        <dbReference type="EMBL" id="POQ01653.1"/>
    </source>
</evidence>
<organism evidence="1 2">
    <name type="scientific">Pseudomonas syringae pv. syringae</name>
    <dbReference type="NCBI Taxonomy" id="321"/>
    <lineage>
        <taxon>Bacteria</taxon>
        <taxon>Pseudomonadati</taxon>
        <taxon>Pseudomonadota</taxon>
        <taxon>Gammaproteobacteria</taxon>
        <taxon>Pseudomonadales</taxon>
        <taxon>Pseudomonadaceae</taxon>
        <taxon>Pseudomonas</taxon>
        <taxon>Pseudomonas syringae</taxon>
    </lineage>
</organism>
<protein>
    <recommendedName>
        <fullName evidence="3">PD-(D/E)XK nuclease superfamily protein</fullName>
    </recommendedName>
</protein>
<evidence type="ECO:0008006" key="3">
    <source>
        <dbReference type="Google" id="ProtNLM"/>
    </source>
</evidence>